<dbReference type="SUPFAM" id="SSF52047">
    <property type="entry name" value="RNI-like"/>
    <property type="match status" value="1"/>
</dbReference>
<dbReference type="GO" id="GO:0005509">
    <property type="term" value="F:calcium ion binding"/>
    <property type="evidence" value="ECO:0007669"/>
    <property type="project" value="InterPro"/>
</dbReference>
<dbReference type="GO" id="GO:1904262">
    <property type="term" value="P:negative regulation of TORC1 signaling"/>
    <property type="evidence" value="ECO:0007669"/>
    <property type="project" value="UniProtKB-ARBA"/>
</dbReference>
<proteinExistence type="inferred from homology"/>
<feature type="domain" description="CASTOR ACT" evidence="13">
    <location>
        <begin position="896"/>
        <end position="958"/>
    </location>
</feature>
<dbReference type="Pfam" id="PF13516">
    <property type="entry name" value="LRR_6"/>
    <property type="match status" value="9"/>
</dbReference>
<dbReference type="GO" id="GO:0005829">
    <property type="term" value="C:cytosol"/>
    <property type="evidence" value="ECO:0007669"/>
    <property type="project" value="UniProtKB-SubCell"/>
</dbReference>
<feature type="domain" description="Cytosolic arginine sensor for mTORC1 subunit 1/2 ACT-like" evidence="14">
    <location>
        <begin position="812"/>
        <end position="895"/>
    </location>
</feature>
<feature type="compositionally biased region" description="Polar residues" evidence="11">
    <location>
        <begin position="67"/>
        <end position="85"/>
    </location>
</feature>
<feature type="domain" description="NIPSNAP" evidence="12">
    <location>
        <begin position="617"/>
        <end position="695"/>
    </location>
</feature>
<feature type="compositionally biased region" description="Acidic residues" evidence="11">
    <location>
        <begin position="97"/>
        <end position="116"/>
    </location>
</feature>
<feature type="non-terminal residue" evidence="15">
    <location>
        <position position="965"/>
    </location>
</feature>
<evidence type="ECO:0000313" key="15">
    <source>
        <dbReference type="EMBL" id="KAG2470834.1"/>
    </source>
</evidence>
<dbReference type="Pfam" id="PF21389">
    <property type="entry name" value="CASTOR1_ACT-like"/>
    <property type="match status" value="1"/>
</dbReference>
<evidence type="ECO:0000256" key="5">
    <source>
        <dbReference type="ARBA" id="ARBA00013329"/>
    </source>
</evidence>
<dbReference type="SUPFAM" id="SSF54909">
    <property type="entry name" value="Dimeric alpha+beta barrel"/>
    <property type="match status" value="2"/>
</dbReference>
<comment type="similarity">
    <text evidence="3">Belongs to the NipSnap family.</text>
</comment>
<evidence type="ECO:0000256" key="8">
    <source>
        <dbReference type="ARBA" id="ARBA00022843"/>
    </source>
</evidence>
<dbReference type="Gene3D" id="1.10.238.10">
    <property type="entry name" value="EF-hand"/>
    <property type="match status" value="1"/>
</dbReference>
<evidence type="ECO:0000256" key="1">
    <source>
        <dbReference type="ARBA" id="ARBA00002751"/>
    </source>
</evidence>
<feature type="region of interest" description="Disordered" evidence="11">
    <location>
        <begin position="1"/>
        <end position="125"/>
    </location>
</feature>
<evidence type="ECO:0000313" key="16">
    <source>
        <dbReference type="Proteomes" id="UP000886611"/>
    </source>
</evidence>
<dbReference type="Gene3D" id="3.30.2130.10">
    <property type="entry name" value="VC0802-like"/>
    <property type="match status" value="1"/>
</dbReference>
<dbReference type="InterPro" id="IPR026249">
    <property type="entry name" value="CASTOR_fam"/>
</dbReference>
<dbReference type="AlphaFoldDB" id="A0A8X8BYD7"/>
<comment type="similarity">
    <text evidence="4">Belongs to the GATS family.</text>
</comment>
<dbReference type="InterPro" id="IPR012577">
    <property type="entry name" value="NIPSNAP"/>
</dbReference>
<dbReference type="FunFam" id="3.30.70.100:FF:000003">
    <property type="entry name" value="Protein NipSnap homolog 2"/>
    <property type="match status" value="1"/>
</dbReference>
<evidence type="ECO:0000259" key="13">
    <source>
        <dbReference type="Pfam" id="PF13840"/>
    </source>
</evidence>
<dbReference type="GO" id="GO:0042802">
    <property type="term" value="F:identical protein binding"/>
    <property type="evidence" value="ECO:0007669"/>
    <property type="project" value="UniProtKB-ARBA"/>
</dbReference>
<sequence>MVLGKKLAKESMLPSVQEARDTDLESEGSSAGTPQLGGISGRPASRPGKPFSRGGVDYKIIPRSAKSKSVTNISLGSDQTEQQDSPAKVEERQPLDDNQEEELNGPEVDWDTDLEPGETRTTYDPSGRTMYLEACKVYGVVPASYFLLHIQDPELNMMHHGLGPQGAKALAVPLVTNTFIVKLSLQDNWLEGEGGAAIAEMLKENCYITELDLSDNKLGVTGAQALSSMLLENNTLVSLNLSGNEFDDHATKHLAEVLVTNQKVETLDLSHNRMADGAGEAMGHAIAENTRMNDLNLSWNCFRGKGAISVAKGLGANIFLRVVDLSYNGFGKDGAAALGDALKVNNVLEELNISNNRIPPEGAVRLAMGLKENKTLKVLNLARNPFQSAGCYAVLKSLQGNPESAIESLDFSDITVNTDFDDLYKTVKEIFPGLQIKHGGNADMFKRAKAKTDPLSKLKQHLKEKNLQLEDIFESAGEDDSPLITREEFQRSLLTTTIPLSQEELQSLMDTLDKNNEGQIDFRAEVQQRLHRAEDYPCEILGSWNTWYGEQDQAVHLWRYSGGYPALMECLNKLRKDKEYLEYRKERSKMLNSRKNQLLLEFSFWNEPAPRHGPNIYELRTYHLKPGTMIEWGNNWARAIKHRQENNEAVGGFFTQIGDLYVVHHLWAYKDLQSREETRKAAWRKPGWDENVFYTELPESEHLQVESDTWLPLNVVCNGNASSSSQAVGVTKIAKSVITPLAEQHVSVFMLSTYQTDYILVREKDLPVVIHTLEEEFAIFREERGEPHPVHSQGTENGVQKNGKEAVKMKVHPVLSPQNSFCVMSLDPDTLPTIATTLIDVLFYSNGSAKDETTASQGLDYIKFFSFSLIDGYISIVMDTETQRRFPSNLLFTSSSGELWRMVRIGGQPLGFDECGIVAQISQPLAEADISAYYISTFSFDHALVPEEDISNVISLLQKTTEAIE</sequence>
<evidence type="ECO:0000259" key="12">
    <source>
        <dbReference type="Pfam" id="PF07978"/>
    </source>
</evidence>
<name>A0A8X8BYD7_POLSE</name>
<dbReference type="PANTHER" id="PTHR31131">
    <property type="entry name" value="CHROMOSOME 1, WHOLE GENOME SHOTGUN SEQUENCE"/>
    <property type="match status" value="1"/>
</dbReference>
<dbReference type="Gene3D" id="3.30.70.100">
    <property type="match status" value="2"/>
</dbReference>
<protein>
    <recommendedName>
        <fullName evidence="5">Cytosolic arginine sensor for mTORC1 subunit 1</fullName>
    </recommendedName>
    <alternativeName>
        <fullName evidence="9">GATS-like protein 3</fullName>
    </alternativeName>
</protein>
<dbReference type="FunFam" id="3.30.2130.10:FF:000004">
    <property type="entry name" value="Cytosolic arginine sensor for mTORC1 subunit 1"/>
    <property type="match status" value="1"/>
</dbReference>
<dbReference type="SMART" id="SM00368">
    <property type="entry name" value="LRR_RI"/>
    <property type="match status" value="8"/>
</dbReference>
<dbReference type="Pfam" id="PF07978">
    <property type="entry name" value="NIPSNAP"/>
    <property type="match status" value="1"/>
</dbReference>
<organism evidence="15 16">
    <name type="scientific">Polypterus senegalus</name>
    <name type="common">Senegal bichir</name>
    <dbReference type="NCBI Taxonomy" id="55291"/>
    <lineage>
        <taxon>Eukaryota</taxon>
        <taxon>Metazoa</taxon>
        <taxon>Chordata</taxon>
        <taxon>Craniata</taxon>
        <taxon>Vertebrata</taxon>
        <taxon>Euteleostomi</taxon>
        <taxon>Actinopterygii</taxon>
        <taxon>Polypteriformes</taxon>
        <taxon>Polypteridae</taxon>
        <taxon>Polypterus</taxon>
    </lineage>
</organism>
<dbReference type="FunFam" id="3.30.2130.10:FF:000003">
    <property type="entry name" value="Cytosolic arginine sensor for mTORC1 subunit 1"/>
    <property type="match status" value="1"/>
</dbReference>
<reference evidence="15 16" key="1">
    <citation type="journal article" date="2021" name="Cell">
        <title>Tracing the genetic footprints of vertebrate landing in non-teleost ray-finned fishes.</title>
        <authorList>
            <person name="Bi X."/>
            <person name="Wang K."/>
            <person name="Yang L."/>
            <person name="Pan H."/>
            <person name="Jiang H."/>
            <person name="Wei Q."/>
            <person name="Fang M."/>
            <person name="Yu H."/>
            <person name="Zhu C."/>
            <person name="Cai Y."/>
            <person name="He Y."/>
            <person name="Gan X."/>
            <person name="Zeng H."/>
            <person name="Yu D."/>
            <person name="Zhu Y."/>
            <person name="Jiang H."/>
            <person name="Qiu Q."/>
            <person name="Yang H."/>
            <person name="Zhang Y.E."/>
            <person name="Wang W."/>
            <person name="Zhu M."/>
            <person name="He S."/>
            <person name="Zhang G."/>
        </authorList>
    </citation>
    <scope>NUCLEOTIDE SEQUENCE [LARGE SCALE GENOMIC DNA]</scope>
    <source>
        <strain evidence="15">Bchr_013</strain>
    </source>
</reference>
<evidence type="ECO:0000256" key="4">
    <source>
        <dbReference type="ARBA" id="ARBA00006827"/>
    </source>
</evidence>
<evidence type="ECO:0000256" key="7">
    <source>
        <dbReference type="ARBA" id="ARBA00022553"/>
    </source>
</evidence>
<dbReference type="InterPro" id="IPR011992">
    <property type="entry name" value="EF-hand-dom_pair"/>
</dbReference>
<feature type="non-terminal residue" evidence="15">
    <location>
        <position position="1"/>
    </location>
</feature>
<dbReference type="InterPro" id="IPR032675">
    <property type="entry name" value="LRR_dom_sf"/>
</dbReference>
<evidence type="ECO:0000256" key="3">
    <source>
        <dbReference type="ARBA" id="ARBA00005291"/>
    </source>
</evidence>
<dbReference type="InterPro" id="IPR027795">
    <property type="entry name" value="CASTOR_ACT_dom"/>
</dbReference>
<dbReference type="EMBL" id="JAATIS010000094">
    <property type="protein sequence ID" value="KAG2470834.1"/>
    <property type="molecule type" value="Genomic_DNA"/>
</dbReference>
<dbReference type="PRINTS" id="PR02078">
    <property type="entry name" value="GATSLIKEFMLY"/>
</dbReference>
<dbReference type="InterPro" id="IPR051719">
    <property type="entry name" value="CASTOR_mTORC1"/>
</dbReference>
<comment type="function">
    <text evidence="1">Functions as an intracellular arginine sensor within the amino acid-sensing branch of the TORC1 signaling pathway. As a homodimer or a heterodimer with CASTOR2, binds and inhibits the GATOR subcomplex GATOR2 and thereby mTORC1. Binding of arginine to CASTOR1 allosterically disrupts the interaction of CASTOR1-containing dimers with GATOR2 which can in turn activate mTORC1 and the TORC1 signaling pathway.</text>
</comment>
<dbReference type="GO" id="GO:0034618">
    <property type="term" value="F:arginine binding"/>
    <property type="evidence" value="ECO:0007669"/>
    <property type="project" value="TreeGrafter"/>
</dbReference>
<dbReference type="InterPro" id="IPR045865">
    <property type="entry name" value="ACT-like_dom_sf"/>
</dbReference>
<dbReference type="SUPFAM" id="SSF55021">
    <property type="entry name" value="ACT-like"/>
    <property type="match status" value="2"/>
</dbReference>
<comment type="subcellular location">
    <subcellularLocation>
        <location evidence="2">Cytoplasm</location>
        <location evidence="2">Cytosol</location>
    </subcellularLocation>
</comment>
<dbReference type="SUPFAM" id="SSF47473">
    <property type="entry name" value="EF-hand"/>
    <property type="match status" value="1"/>
</dbReference>
<evidence type="ECO:0000256" key="9">
    <source>
        <dbReference type="ARBA" id="ARBA00031657"/>
    </source>
</evidence>
<feature type="domain" description="CASTOR ACT" evidence="13">
    <location>
        <begin position="708"/>
        <end position="775"/>
    </location>
</feature>
<dbReference type="PANTHER" id="PTHR31131:SF3">
    <property type="entry name" value="CYTOSOLIC ARGININE SENSOR FOR MTORC1 SUBUNIT 1"/>
    <property type="match status" value="1"/>
</dbReference>
<evidence type="ECO:0000256" key="11">
    <source>
        <dbReference type="SAM" id="MobiDB-lite"/>
    </source>
</evidence>
<dbReference type="InterPro" id="IPR049479">
    <property type="entry name" value="CASTOR1_ACT-like"/>
</dbReference>
<evidence type="ECO:0000259" key="14">
    <source>
        <dbReference type="Pfam" id="PF21389"/>
    </source>
</evidence>
<dbReference type="Proteomes" id="UP000886611">
    <property type="component" value="Unassembled WGS sequence"/>
</dbReference>
<dbReference type="CDD" id="cd00051">
    <property type="entry name" value="EFh"/>
    <property type="match status" value="1"/>
</dbReference>
<keyword evidence="7" id="KW-0597">Phosphoprotein</keyword>
<comment type="caution">
    <text evidence="15">The sequence shown here is derived from an EMBL/GenBank/DDBJ whole genome shotgun (WGS) entry which is preliminary data.</text>
</comment>
<dbReference type="Pfam" id="PF13840">
    <property type="entry name" value="ACT_7"/>
    <property type="match status" value="2"/>
</dbReference>
<comment type="subunit">
    <text evidence="10">Forms homodimers and heterodimers with CASTOR2. Interacts with the GATOR2 complex which is composed of MIOS, SEC13, SEH1L, WDR24 and WDR59; the interaction is negatively regulated by arginine. Interacts with TM4SF5; the interaction is positively regulated by leucine and is negatively regulated by arginine.</text>
</comment>
<dbReference type="Gene3D" id="3.80.10.10">
    <property type="entry name" value="Ribonuclease Inhibitor"/>
    <property type="match status" value="1"/>
</dbReference>
<dbReference type="InterPro" id="IPR002048">
    <property type="entry name" value="EF_hand_dom"/>
</dbReference>
<keyword evidence="16" id="KW-1185">Reference proteome</keyword>
<keyword evidence="6" id="KW-0963">Cytoplasm</keyword>
<evidence type="ECO:0000256" key="10">
    <source>
        <dbReference type="ARBA" id="ARBA00046845"/>
    </source>
</evidence>
<evidence type="ECO:0000256" key="2">
    <source>
        <dbReference type="ARBA" id="ARBA00004514"/>
    </source>
</evidence>
<gene>
    <name evidence="15" type="primary">Castor1</name>
    <name evidence="15" type="ORF">GTO96_0005164</name>
</gene>
<accession>A0A8X8BYD7</accession>
<evidence type="ECO:0000256" key="6">
    <source>
        <dbReference type="ARBA" id="ARBA00022490"/>
    </source>
</evidence>
<keyword evidence="8" id="KW-0832">Ubl conjugation</keyword>
<dbReference type="InterPro" id="IPR001611">
    <property type="entry name" value="Leu-rich_rpt"/>
</dbReference>
<dbReference type="InterPro" id="IPR011008">
    <property type="entry name" value="Dimeric_a/b-barrel"/>
</dbReference>